<comment type="caution">
    <text evidence="3">The sequence shown here is derived from an EMBL/GenBank/DDBJ whole genome shotgun (WGS) entry which is preliminary data.</text>
</comment>
<dbReference type="Proteomes" id="UP000245533">
    <property type="component" value="Unassembled WGS sequence"/>
</dbReference>
<sequence length="379" mass="41600">MKKVLSTLLLIVFIFSFSRTANAQVGITAVPFLQIEPDSRGAGMGNTGVAIADNASAIFWNPAGLAFQDQNQISITHANWLPAFNADLFYDYLVGTYYIDGVGTIGGHITFLNLGEQTRTDEAGLELGRFNSYEITAGLSYGFRISDNFALGTGLRYIYSSLADGSVSGQQINPGSSVGIDIAGLYKSNSFTVANREASINAGFNLSNIGPGIQYTDNAQKDPLPTVLRAGWAYTMDLDEMGMNTLTFSNDISKIMARNERLQDPNDPDNATFEPMGVVEALFNSWGSLERNNGTGEIVSLSLAEQLMFGFGLEYWYNNLFALRSGYYYENPENGNREFITLGAGLKYNIFGFDFSYIYTLEEDHPLANTIRLSVLVNF</sequence>
<accession>A0A316TUN2</accession>
<name>A0A316TUN2_9BACT</name>
<dbReference type="EMBL" id="QGGB01000005">
    <property type="protein sequence ID" value="PWN06989.1"/>
    <property type="molecule type" value="Genomic_DNA"/>
</dbReference>
<dbReference type="InterPro" id="IPR047799">
    <property type="entry name" value="T9SS_OM_PorV"/>
</dbReference>
<evidence type="ECO:0000313" key="4">
    <source>
        <dbReference type="Proteomes" id="UP000245533"/>
    </source>
</evidence>
<dbReference type="AlphaFoldDB" id="A0A316TUN2"/>
<dbReference type="SUPFAM" id="SSF56935">
    <property type="entry name" value="Porins"/>
    <property type="match status" value="1"/>
</dbReference>
<keyword evidence="4" id="KW-1185">Reference proteome</keyword>
<feature type="signal peptide" evidence="1">
    <location>
        <begin position="1"/>
        <end position="23"/>
    </location>
</feature>
<evidence type="ECO:0000259" key="2">
    <source>
        <dbReference type="Pfam" id="PF19572"/>
    </source>
</evidence>
<feature type="chain" id="PRO_5016303375" description="Type IX secretion system protein PorV domain-containing protein" evidence="1">
    <location>
        <begin position="24"/>
        <end position="379"/>
    </location>
</feature>
<dbReference type="Pfam" id="PF19572">
    <property type="entry name" value="PorV"/>
    <property type="match status" value="1"/>
</dbReference>
<protein>
    <recommendedName>
        <fullName evidence="2">Type IX secretion system protein PorV domain-containing protein</fullName>
    </recommendedName>
</protein>
<dbReference type="RefSeq" id="WP_109646338.1">
    <property type="nucleotide sequence ID" value="NZ_QGGB01000005.1"/>
</dbReference>
<proteinExistence type="predicted"/>
<keyword evidence="1" id="KW-0732">Signal</keyword>
<evidence type="ECO:0000313" key="3">
    <source>
        <dbReference type="EMBL" id="PWN06989.1"/>
    </source>
</evidence>
<dbReference type="InterPro" id="IPR045741">
    <property type="entry name" value="PorV"/>
</dbReference>
<reference evidence="3 4" key="1">
    <citation type="submission" date="2018-05" db="EMBL/GenBank/DDBJ databases">
        <title>Rhodohalobacter halophilus gen. nov., sp. nov., a moderately halophilic member of the family Balneolaceae.</title>
        <authorList>
            <person name="Liu Z.-W."/>
        </authorList>
    </citation>
    <scope>NUCLEOTIDE SEQUENCE [LARGE SCALE GENOMIC DNA]</scope>
    <source>
        <strain evidence="3 4">8A47</strain>
    </source>
</reference>
<dbReference type="OrthoDB" id="9758448at2"/>
<dbReference type="Gene3D" id="2.40.160.60">
    <property type="entry name" value="Outer membrane protein transport protein (OMPP1/FadL/TodX)"/>
    <property type="match status" value="1"/>
</dbReference>
<dbReference type="NCBIfam" id="NF033709">
    <property type="entry name" value="PorV_fam"/>
    <property type="match status" value="1"/>
</dbReference>
<dbReference type="NCBIfam" id="NF033710">
    <property type="entry name" value="T9SS_OM_PorV"/>
    <property type="match status" value="1"/>
</dbReference>
<organism evidence="3 4">
    <name type="scientific">Rhodohalobacter mucosus</name>
    <dbReference type="NCBI Taxonomy" id="2079485"/>
    <lineage>
        <taxon>Bacteria</taxon>
        <taxon>Pseudomonadati</taxon>
        <taxon>Balneolota</taxon>
        <taxon>Balneolia</taxon>
        <taxon>Balneolales</taxon>
        <taxon>Balneolaceae</taxon>
        <taxon>Rhodohalobacter</taxon>
    </lineage>
</organism>
<feature type="domain" description="Type IX secretion system protein PorV" evidence="2">
    <location>
        <begin position="20"/>
        <end position="256"/>
    </location>
</feature>
<gene>
    <name evidence="3" type="ORF">DDZ15_06880</name>
</gene>
<evidence type="ECO:0000256" key="1">
    <source>
        <dbReference type="SAM" id="SignalP"/>
    </source>
</evidence>